<accession>A0A2K0AWB2</accession>
<gene>
    <name evidence="2" type="ORF">AL503_004250</name>
</gene>
<evidence type="ECO:0000259" key="1">
    <source>
        <dbReference type="PROSITE" id="PS50943"/>
    </source>
</evidence>
<dbReference type="AlphaFoldDB" id="A0A2K0AWB2"/>
<proteinExistence type="predicted"/>
<sequence length="72" mass="8072">MLIICKNSEIKKAMFLNGYNLTTLAKEINIGVSYLSVILNNKKKPSSILAKKIATTLNVEVEDIFQIEKEEA</sequence>
<dbReference type="CDD" id="cd00093">
    <property type="entry name" value="HTH_XRE"/>
    <property type="match status" value="1"/>
</dbReference>
<dbReference type="Pfam" id="PF01381">
    <property type="entry name" value="HTH_3"/>
    <property type="match status" value="1"/>
</dbReference>
<reference evidence="2 3" key="1">
    <citation type="submission" date="2017-12" db="EMBL/GenBank/DDBJ databases">
        <title>FDA dAtabase for Regulatory Grade micrObial Sequences (FDA-ARGOS): Supporting development and validation of Infectious Disease Dx tests.</title>
        <authorList>
            <person name="Hoffmann M."/>
            <person name="Allard M."/>
            <person name="Evans P."/>
            <person name="Brown E."/>
            <person name="Tallon L."/>
            <person name="Sadzewicz L."/>
            <person name="Sengamalay N."/>
            <person name="Ott S."/>
            <person name="Godinez A."/>
            <person name="Nagaraj S."/>
            <person name="Vavikolanu K."/>
            <person name="Aluvathingal J."/>
            <person name="Nadendla S."/>
            <person name="Sichtig H."/>
        </authorList>
    </citation>
    <scope>NUCLEOTIDE SEQUENCE [LARGE SCALE GENOMIC DNA]</scope>
    <source>
        <strain evidence="2 3">FDAARGOS_148</strain>
    </source>
</reference>
<dbReference type="InterPro" id="IPR001387">
    <property type="entry name" value="Cro/C1-type_HTH"/>
</dbReference>
<evidence type="ECO:0000313" key="2">
    <source>
        <dbReference type="EMBL" id="PNN29325.1"/>
    </source>
</evidence>
<dbReference type="GO" id="GO:0003677">
    <property type="term" value="F:DNA binding"/>
    <property type="evidence" value="ECO:0007669"/>
    <property type="project" value="InterPro"/>
</dbReference>
<dbReference type="Gene3D" id="1.10.260.40">
    <property type="entry name" value="lambda repressor-like DNA-binding domains"/>
    <property type="match status" value="1"/>
</dbReference>
<protein>
    <submittedName>
        <fullName evidence="2">XRE family transcriptional regulator</fullName>
    </submittedName>
</protein>
<dbReference type="InterPro" id="IPR010982">
    <property type="entry name" value="Lambda_DNA-bd_dom_sf"/>
</dbReference>
<dbReference type="Proteomes" id="UP000053523">
    <property type="component" value="Unassembled WGS sequence"/>
</dbReference>
<organism evidence="2 3">
    <name type="scientific">Staphylococcus haemolyticus</name>
    <dbReference type="NCBI Taxonomy" id="1283"/>
    <lineage>
        <taxon>Bacteria</taxon>
        <taxon>Bacillati</taxon>
        <taxon>Bacillota</taxon>
        <taxon>Bacilli</taxon>
        <taxon>Bacillales</taxon>
        <taxon>Staphylococcaceae</taxon>
        <taxon>Staphylococcus</taxon>
    </lineage>
</organism>
<feature type="domain" description="HTH cro/C1-type" evidence="1">
    <location>
        <begin position="10"/>
        <end position="64"/>
    </location>
</feature>
<evidence type="ECO:0000313" key="3">
    <source>
        <dbReference type="Proteomes" id="UP000053523"/>
    </source>
</evidence>
<dbReference type="EMBL" id="LORN02000014">
    <property type="protein sequence ID" value="PNN29325.1"/>
    <property type="molecule type" value="Genomic_DNA"/>
</dbReference>
<comment type="caution">
    <text evidence="2">The sequence shown here is derived from an EMBL/GenBank/DDBJ whole genome shotgun (WGS) entry which is preliminary data.</text>
</comment>
<name>A0A2K0AWB2_STAHA</name>
<dbReference type="SUPFAM" id="SSF47413">
    <property type="entry name" value="lambda repressor-like DNA-binding domains"/>
    <property type="match status" value="1"/>
</dbReference>
<dbReference type="PROSITE" id="PS50943">
    <property type="entry name" value="HTH_CROC1"/>
    <property type="match status" value="1"/>
</dbReference>
<dbReference type="RefSeq" id="WP_070495542.1">
    <property type="nucleotide sequence ID" value="NZ_CAXORH010000009.1"/>
</dbReference>
<dbReference type="SMART" id="SM00530">
    <property type="entry name" value="HTH_XRE"/>
    <property type="match status" value="1"/>
</dbReference>